<dbReference type="EMBL" id="QHKI01000109">
    <property type="protein sequence ID" value="RSM61986.1"/>
    <property type="molecule type" value="Genomic_DNA"/>
</dbReference>
<proteinExistence type="predicted"/>
<gene>
    <name evidence="2" type="ORF">DMH04_53145</name>
</gene>
<name>A0A428Y345_KIBAR</name>
<keyword evidence="2" id="KW-0255">Endonuclease</keyword>
<dbReference type="InterPro" id="IPR008538">
    <property type="entry name" value="Uma2"/>
</dbReference>
<evidence type="ECO:0000313" key="3">
    <source>
        <dbReference type="Proteomes" id="UP000287547"/>
    </source>
</evidence>
<keyword evidence="2" id="KW-0378">Hydrolase</keyword>
<dbReference type="InterPro" id="IPR011335">
    <property type="entry name" value="Restrct_endonuc-II-like"/>
</dbReference>
<dbReference type="PANTHER" id="PTHR35400">
    <property type="entry name" value="SLR1083 PROTEIN"/>
    <property type="match status" value="1"/>
</dbReference>
<keyword evidence="2" id="KW-0540">Nuclease</keyword>
<evidence type="ECO:0000313" key="2">
    <source>
        <dbReference type="EMBL" id="RSM61986.1"/>
    </source>
</evidence>
<accession>A0A428Y345</accession>
<dbReference type="OrthoDB" id="9799703at2"/>
<dbReference type="CDD" id="cd06260">
    <property type="entry name" value="DUF820-like"/>
    <property type="match status" value="1"/>
</dbReference>
<dbReference type="Gene3D" id="3.90.1570.10">
    <property type="entry name" value="tt1808, chain A"/>
    <property type="match status" value="1"/>
</dbReference>
<feature type="domain" description="Putative restriction endonuclease" evidence="1">
    <location>
        <begin position="18"/>
        <end position="188"/>
    </location>
</feature>
<sequence>MSTALAEHTGLWTIADVEEIQDQGAHNRYELLAPGVLTVSAAPEPLHQRASRRLANLLESAAAAAGVVNVEILEAVNVVIPTRPARLPDRLCVPDIAIVDRQIADEDTTKFPPGSVLAVVEIVSPSTHINDRVVKPDLYAAAKVPLYFRLELEGTAPELLVFELHHTGNHVHLATAPAGTRTTITRPFAFEVDPAALVARP</sequence>
<evidence type="ECO:0000259" key="1">
    <source>
        <dbReference type="Pfam" id="PF05685"/>
    </source>
</evidence>
<dbReference type="InterPro" id="IPR012296">
    <property type="entry name" value="Nuclease_put_TT1808"/>
</dbReference>
<organism evidence="2 3">
    <name type="scientific">Kibdelosporangium aridum</name>
    <dbReference type="NCBI Taxonomy" id="2030"/>
    <lineage>
        <taxon>Bacteria</taxon>
        <taxon>Bacillati</taxon>
        <taxon>Actinomycetota</taxon>
        <taxon>Actinomycetes</taxon>
        <taxon>Pseudonocardiales</taxon>
        <taxon>Pseudonocardiaceae</taxon>
        <taxon>Kibdelosporangium</taxon>
    </lineage>
</organism>
<dbReference type="AlphaFoldDB" id="A0A428Y345"/>
<protein>
    <submittedName>
        <fullName evidence="2">Uma2 family endonuclease</fullName>
    </submittedName>
</protein>
<dbReference type="SUPFAM" id="SSF52980">
    <property type="entry name" value="Restriction endonuclease-like"/>
    <property type="match status" value="1"/>
</dbReference>
<dbReference type="RefSeq" id="WP_037275397.1">
    <property type="nucleotide sequence ID" value="NZ_QHKI01000109.1"/>
</dbReference>
<dbReference type="PANTHER" id="PTHR35400:SF3">
    <property type="entry name" value="SLL1072 PROTEIN"/>
    <property type="match status" value="1"/>
</dbReference>
<dbReference type="GO" id="GO:0004519">
    <property type="term" value="F:endonuclease activity"/>
    <property type="evidence" value="ECO:0007669"/>
    <property type="project" value="UniProtKB-KW"/>
</dbReference>
<dbReference type="Proteomes" id="UP000287547">
    <property type="component" value="Unassembled WGS sequence"/>
</dbReference>
<dbReference type="Pfam" id="PF05685">
    <property type="entry name" value="Uma2"/>
    <property type="match status" value="1"/>
</dbReference>
<comment type="caution">
    <text evidence="2">The sequence shown here is derived from an EMBL/GenBank/DDBJ whole genome shotgun (WGS) entry which is preliminary data.</text>
</comment>
<reference evidence="2 3" key="1">
    <citation type="submission" date="2018-05" db="EMBL/GenBank/DDBJ databases">
        <title>Evolution of GPA BGCs.</title>
        <authorList>
            <person name="Waglechner N."/>
            <person name="Wright G.D."/>
        </authorList>
    </citation>
    <scope>NUCLEOTIDE SEQUENCE [LARGE SCALE GENOMIC DNA]</scope>
    <source>
        <strain evidence="2 3">A82846</strain>
    </source>
</reference>